<sequence>MAMMEEAKAMGDGGDRDKDGGDKMAAAWQWCCLVEAAAWSSPLQELAAGLEKEDVWGGLHGGGNCCLVTAVVGSSPLQLLAADVSKRPSWSSGVVLVTRGGNGAAVLVSLETTTKVLALRRRLRADGAEVMMEGAAVDSRDGVMAGTSPGTVADEVTDETEGDEMTEGMGVDETKVGVADEAERAEVAGGAKTLVGKAEAKAAGTDEVAMMADAGDAGTAEAGGAGELKMVVVNEVTGTVDEVGTAGAMGVGDMKAMTGDAGTMVGAGVGMG</sequence>
<evidence type="ECO:0000313" key="1">
    <source>
        <dbReference type="EMBL" id="KAI9456905.1"/>
    </source>
</evidence>
<dbReference type="EMBL" id="JAGFNK010000229">
    <property type="protein sequence ID" value="KAI9456905.1"/>
    <property type="molecule type" value="Genomic_DNA"/>
</dbReference>
<accession>A0ACC0U2I3</accession>
<comment type="caution">
    <text evidence="1">The sequence shown here is derived from an EMBL/GenBank/DDBJ whole genome shotgun (WGS) entry which is preliminary data.</text>
</comment>
<dbReference type="Proteomes" id="UP001207468">
    <property type="component" value="Unassembled WGS sequence"/>
</dbReference>
<organism evidence="1 2">
    <name type="scientific">Russula earlei</name>
    <dbReference type="NCBI Taxonomy" id="71964"/>
    <lineage>
        <taxon>Eukaryota</taxon>
        <taxon>Fungi</taxon>
        <taxon>Dikarya</taxon>
        <taxon>Basidiomycota</taxon>
        <taxon>Agaricomycotina</taxon>
        <taxon>Agaricomycetes</taxon>
        <taxon>Russulales</taxon>
        <taxon>Russulaceae</taxon>
        <taxon>Russula</taxon>
    </lineage>
</organism>
<evidence type="ECO:0000313" key="2">
    <source>
        <dbReference type="Proteomes" id="UP001207468"/>
    </source>
</evidence>
<name>A0ACC0U2I3_9AGAM</name>
<gene>
    <name evidence="1" type="ORF">F5148DRAFT_1151252</name>
</gene>
<protein>
    <submittedName>
        <fullName evidence="1">Uncharacterized protein</fullName>
    </submittedName>
</protein>
<reference evidence="1" key="1">
    <citation type="submission" date="2021-03" db="EMBL/GenBank/DDBJ databases">
        <title>Evolutionary priming and transition to the ectomycorrhizal habit in an iconic lineage of mushroom-forming fungi: is preadaptation a requirement?</title>
        <authorList>
            <consortium name="DOE Joint Genome Institute"/>
            <person name="Looney B.P."/>
            <person name="Miyauchi S."/>
            <person name="Morin E."/>
            <person name="Drula E."/>
            <person name="Courty P.E."/>
            <person name="Chicoki N."/>
            <person name="Fauchery L."/>
            <person name="Kohler A."/>
            <person name="Kuo A."/>
            <person name="LaButti K."/>
            <person name="Pangilinan J."/>
            <person name="Lipzen A."/>
            <person name="Riley R."/>
            <person name="Andreopoulos W."/>
            <person name="He G."/>
            <person name="Johnson J."/>
            <person name="Barry K.W."/>
            <person name="Grigoriev I.V."/>
            <person name="Nagy L."/>
            <person name="Hibbett D."/>
            <person name="Henrissat B."/>
            <person name="Matheny P.B."/>
            <person name="Labbe J."/>
            <person name="Martin A.F."/>
        </authorList>
    </citation>
    <scope>NUCLEOTIDE SEQUENCE</scope>
    <source>
        <strain evidence="1">BPL698</strain>
    </source>
</reference>
<proteinExistence type="predicted"/>
<keyword evidence="2" id="KW-1185">Reference proteome</keyword>